<proteinExistence type="predicted"/>
<comment type="caution">
    <text evidence="2">The sequence shown here is derived from an EMBL/GenBank/DDBJ whole genome shotgun (WGS) entry which is preliminary data.</text>
</comment>
<dbReference type="EMBL" id="JBCITK010000001">
    <property type="protein sequence ID" value="MEN0642873.1"/>
    <property type="molecule type" value="Genomic_DNA"/>
</dbReference>
<evidence type="ECO:0000313" key="2">
    <source>
        <dbReference type="EMBL" id="MEN0642873.1"/>
    </source>
</evidence>
<keyword evidence="1" id="KW-0472">Membrane</keyword>
<evidence type="ECO:0008006" key="4">
    <source>
        <dbReference type="Google" id="ProtNLM"/>
    </source>
</evidence>
<feature type="transmembrane region" description="Helical" evidence="1">
    <location>
        <begin position="9"/>
        <end position="28"/>
    </location>
</feature>
<keyword evidence="1" id="KW-0812">Transmembrane</keyword>
<reference evidence="2 3" key="1">
    <citation type="submission" date="2024-03" db="EMBL/GenBank/DDBJ databases">
        <title>Bacilli Hybrid Assemblies.</title>
        <authorList>
            <person name="Kovac J."/>
        </authorList>
    </citation>
    <scope>NUCLEOTIDE SEQUENCE [LARGE SCALE GENOMIC DNA]</scope>
    <source>
        <strain evidence="2 3">FSL R7-0666</strain>
    </source>
</reference>
<gene>
    <name evidence="2" type="ORF">MKY91_06915</name>
</gene>
<sequence length="148" mass="17222">MIERLQPRVYVPLVGLVLLFGSLFYMSIVNPMFKMEKEEHWNIHVVHVAEGYRPFKTESVQLFLQNGEGEPAEGEQVKLELNSQSGINEHRWMHHIEDGLYQTELSFKESGEWQGSVTVSNGKYQDEFPYTIYVQPGAEKIQLGEYRK</sequence>
<accession>A0ABU9VI23</accession>
<organism evidence="2 3">
    <name type="scientific">Alkalicoccobacillus gibsonii</name>
    <dbReference type="NCBI Taxonomy" id="79881"/>
    <lineage>
        <taxon>Bacteria</taxon>
        <taxon>Bacillati</taxon>
        <taxon>Bacillota</taxon>
        <taxon>Bacilli</taxon>
        <taxon>Bacillales</taxon>
        <taxon>Bacillaceae</taxon>
        <taxon>Alkalicoccobacillus</taxon>
    </lineage>
</organism>
<evidence type="ECO:0000313" key="3">
    <source>
        <dbReference type="Proteomes" id="UP001418796"/>
    </source>
</evidence>
<protein>
    <recommendedName>
        <fullName evidence="4">YtkA-like domain-containing protein</fullName>
    </recommendedName>
</protein>
<keyword evidence="1" id="KW-1133">Transmembrane helix</keyword>
<dbReference type="Proteomes" id="UP001418796">
    <property type="component" value="Unassembled WGS sequence"/>
</dbReference>
<name>A0ABU9VI23_9BACI</name>
<evidence type="ECO:0000256" key="1">
    <source>
        <dbReference type="SAM" id="Phobius"/>
    </source>
</evidence>
<keyword evidence="3" id="KW-1185">Reference proteome</keyword>
<dbReference type="RefSeq" id="WP_343129900.1">
    <property type="nucleotide sequence ID" value="NZ_JBCITK010000001.1"/>
</dbReference>